<dbReference type="Pfam" id="PF03097">
    <property type="entry name" value="BRO1"/>
    <property type="match status" value="1"/>
</dbReference>
<dbReference type="Proteomes" id="UP000008694">
    <property type="component" value="Unassembled WGS sequence"/>
</dbReference>
<accession>D7MLK0</accession>
<protein>
    <submittedName>
        <fullName evidence="2">Predicted protein</fullName>
    </submittedName>
</protein>
<sequence>MTIECAGMLEQMLLAQEQECVCEFFLNPTTTDVVCAIIASQFAVYYEEALKAQDSPFLKDHFEERWKNHVELKAVLFYSEACVRHEENDTIPAKLQG</sequence>
<name>D7MLK0_ARALL</name>
<dbReference type="eggNOG" id="KOG2220">
    <property type="taxonomic scope" value="Eukaryota"/>
</dbReference>
<dbReference type="GO" id="GO:0005768">
    <property type="term" value="C:endosome"/>
    <property type="evidence" value="ECO:0007669"/>
    <property type="project" value="TreeGrafter"/>
</dbReference>
<proteinExistence type="predicted"/>
<keyword evidence="3" id="KW-1185">Reference proteome</keyword>
<dbReference type="STRING" id="81972.D7MLK0"/>
<dbReference type="PANTHER" id="PTHR23030:SF30">
    <property type="entry name" value="TYROSINE-PROTEIN PHOSPHATASE NON-RECEPTOR TYPE 23"/>
    <property type="match status" value="1"/>
</dbReference>
<evidence type="ECO:0000259" key="1">
    <source>
        <dbReference type="Pfam" id="PF03097"/>
    </source>
</evidence>
<evidence type="ECO:0000313" key="2">
    <source>
        <dbReference type="EMBL" id="EFH41601.1"/>
    </source>
</evidence>
<gene>
    <name evidence="2" type="ORF">ARALYDRAFT_683657</name>
</gene>
<dbReference type="PANTHER" id="PTHR23030">
    <property type="entry name" value="PCD6 INTERACTING PROTEIN-RELATED"/>
    <property type="match status" value="1"/>
</dbReference>
<reference evidence="3" key="1">
    <citation type="journal article" date="2011" name="Nat. Genet.">
        <title>The Arabidopsis lyrata genome sequence and the basis of rapid genome size change.</title>
        <authorList>
            <person name="Hu T.T."/>
            <person name="Pattyn P."/>
            <person name="Bakker E.G."/>
            <person name="Cao J."/>
            <person name="Cheng J.-F."/>
            <person name="Clark R.M."/>
            <person name="Fahlgren N."/>
            <person name="Fawcett J.A."/>
            <person name="Grimwood J."/>
            <person name="Gundlach H."/>
            <person name="Haberer G."/>
            <person name="Hollister J.D."/>
            <person name="Ossowski S."/>
            <person name="Ottilar R.P."/>
            <person name="Salamov A.A."/>
            <person name="Schneeberger K."/>
            <person name="Spannagl M."/>
            <person name="Wang X."/>
            <person name="Yang L."/>
            <person name="Nasrallah M.E."/>
            <person name="Bergelson J."/>
            <person name="Carrington J.C."/>
            <person name="Gaut B.S."/>
            <person name="Schmutz J."/>
            <person name="Mayer K.F.X."/>
            <person name="Van de Peer Y."/>
            <person name="Grigoriev I.V."/>
            <person name="Nordborg M."/>
            <person name="Weigel D."/>
            <person name="Guo Y.-L."/>
        </authorList>
    </citation>
    <scope>NUCLEOTIDE SEQUENCE [LARGE SCALE GENOMIC DNA]</scope>
    <source>
        <strain evidence="3">cv. MN47</strain>
    </source>
</reference>
<organism evidence="3">
    <name type="scientific">Arabidopsis lyrata subsp. lyrata</name>
    <name type="common">Lyre-leaved rock-cress</name>
    <dbReference type="NCBI Taxonomy" id="81972"/>
    <lineage>
        <taxon>Eukaryota</taxon>
        <taxon>Viridiplantae</taxon>
        <taxon>Streptophyta</taxon>
        <taxon>Embryophyta</taxon>
        <taxon>Tracheophyta</taxon>
        <taxon>Spermatophyta</taxon>
        <taxon>Magnoliopsida</taxon>
        <taxon>eudicotyledons</taxon>
        <taxon>Gunneridae</taxon>
        <taxon>Pentapetalae</taxon>
        <taxon>rosids</taxon>
        <taxon>malvids</taxon>
        <taxon>Brassicales</taxon>
        <taxon>Brassicaceae</taxon>
        <taxon>Camelineae</taxon>
        <taxon>Arabidopsis</taxon>
    </lineage>
</organism>
<dbReference type="EMBL" id="GL348720">
    <property type="protein sequence ID" value="EFH41601.1"/>
    <property type="molecule type" value="Genomic_DNA"/>
</dbReference>
<dbReference type="AlphaFoldDB" id="D7MLK0"/>
<dbReference type="InterPro" id="IPR004328">
    <property type="entry name" value="BRO1_dom"/>
</dbReference>
<dbReference type="Gramene" id="Al_scaffold_0008_477">
    <property type="protein sequence ID" value="Al_scaffold_0008_477"/>
    <property type="gene ID" value="Al_scaffold_0008_477"/>
</dbReference>
<dbReference type="HOGENOM" id="CLU_2349610_0_0_1"/>
<dbReference type="Gene3D" id="1.25.40.280">
    <property type="entry name" value="alix/aip1 like domains"/>
    <property type="match status" value="1"/>
</dbReference>
<feature type="domain" description="BRO1" evidence="1">
    <location>
        <begin position="1"/>
        <end position="85"/>
    </location>
</feature>
<dbReference type="InterPro" id="IPR038499">
    <property type="entry name" value="BRO1_sf"/>
</dbReference>
<evidence type="ECO:0000313" key="3">
    <source>
        <dbReference type="Proteomes" id="UP000008694"/>
    </source>
</evidence>
<dbReference type="GO" id="GO:0043328">
    <property type="term" value="P:protein transport to vacuole involved in ubiquitin-dependent protein catabolic process via the multivesicular body sorting pathway"/>
    <property type="evidence" value="ECO:0007669"/>
    <property type="project" value="TreeGrafter"/>
</dbReference>